<dbReference type="InterPro" id="IPR028098">
    <property type="entry name" value="Glyco_trans_4-like_N"/>
</dbReference>
<dbReference type="RefSeq" id="WP_114706361.1">
    <property type="nucleotide sequence ID" value="NZ_QDKL01000002.1"/>
</dbReference>
<evidence type="ECO:0000259" key="2">
    <source>
        <dbReference type="Pfam" id="PF00534"/>
    </source>
</evidence>
<sequence>MKIGFDAKRAFHNFRGLGNYSRDLIASLSRYHTEHSYYLFTPDFNDDRAIHWLDQYNNLNVVRPKDFVSRKFPASWRSFKVAQEAKDLELDIFHGLSHELPQGIEKTGIKTVVTIHDLLFLRFPQNFKWLDRQVYLKKIKYATEVADVVIAICEQTKTDLINYLGCPAEKIRVVYQTCNPRFYSPIPVEKQVATVERYGIHDKFILYVGAIEPNKNTMTLVKAYADLKKSINHKLVIVGNGGKYKKQVESYIHSKGLEDRVIILSNVTNDDLPAFYQRSDLFCFPSFFEGFGIPIIEALFSKTPVITSKGSVFPEAGGPNTIYVDPNNKQELSEQISNVLTNHDLAFEMVEMGRNFVEKFHRRQTAQNLVDLYNSL</sequence>
<keyword evidence="5" id="KW-1185">Reference proteome</keyword>
<dbReference type="PANTHER" id="PTHR46401:SF2">
    <property type="entry name" value="GLYCOSYLTRANSFERASE WBBK-RELATED"/>
    <property type="match status" value="1"/>
</dbReference>
<evidence type="ECO:0000256" key="1">
    <source>
        <dbReference type="ARBA" id="ARBA00022679"/>
    </source>
</evidence>
<dbReference type="PANTHER" id="PTHR46401">
    <property type="entry name" value="GLYCOSYLTRANSFERASE WBBK-RELATED"/>
    <property type="match status" value="1"/>
</dbReference>
<dbReference type="Proteomes" id="UP000443582">
    <property type="component" value="Unassembled WGS sequence"/>
</dbReference>
<evidence type="ECO:0000313" key="4">
    <source>
        <dbReference type="EMBL" id="RZF21293.1"/>
    </source>
</evidence>
<protein>
    <submittedName>
        <fullName evidence="4">Glycosyltransferase family 1 protein</fullName>
    </submittedName>
</protein>
<name>A0ABY0IEC2_9BACT</name>
<dbReference type="Gene3D" id="3.40.50.2000">
    <property type="entry name" value="Glycogen Phosphorylase B"/>
    <property type="match status" value="2"/>
</dbReference>
<accession>A0ABY0IEC2</accession>
<dbReference type="Pfam" id="PF00534">
    <property type="entry name" value="Glycos_transf_1"/>
    <property type="match status" value="1"/>
</dbReference>
<dbReference type="SUPFAM" id="SSF53756">
    <property type="entry name" value="UDP-Glycosyltransferase/glycogen phosphorylase"/>
    <property type="match status" value="1"/>
</dbReference>
<dbReference type="InterPro" id="IPR001296">
    <property type="entry name" value="Glyco_trans_1"/>
</dbReference>
<keyword evidence="1" id="KW-0808">Transferase</keyword>
<dbReference type="Pfam" id="PF13439">
    <property type="entry name" value="Glyco_transf_4"/>
    <property type="match status" value="1"/>
</dbReference>
<comment type="caution">
    <text evidence="4">The sequence shown here is derived from an EMBL/GenBank/DDBJ whole genome shotgun (WGS) entry which is preliminary data.</text>
</comment>
<organism evidence="4 5">
    <name type="scientific">Halobacteriovorax vibrionivorans</name>
    <dbReference type="NCBI Taxonomy" id="2152716"/>
    <lineage>
        <taxon>Bacteria</taxon>
        <taxon>Pseudomonadati</taxon>
        <taxon>Bdellovibrionota</taxon>
        <taxon>Bacteriovoracia</taxon>
        <taxon>Bacteriovoracales</taxon>
        <taxon>Halobacteriovoraceae</taxon>
        <taxon>Halobacteriovorax</taxon>
    </lineage>
</organism>
<feature type="domain" description="Glycosyltransferase subfamily 4-like N-terminal" evidence="3">
    <location>
        <begin position="15"/>
        <end position="175"/>
    </location>
</feature>
<dbReference type="CDD" id="cd03809">
    <property type="entry name" value="GT4_MtfB-like"/>
    <property type="match status" value="1"/>
</dbReference>
<feature type="domain" description="Glycosyl transferase family 1" evidence="2">
    <location>
        <begin position="202"/>
        <end position="355"/>
    </location>
</feature>
<reference evidence="5" key="1">
    <citation type="journal article" date="2019" name="Int. J. Syst. Evol. Microbiol.">
        <title>Halobacteriovorax valvorus sp. nov., a novel prokaryotic predator isolated from coastal seawater of China.</title>
        <authorList>
            <person name="Chen M.-X."/>
        </authorList>
    </citation>
    <scope>NUCLEOTIDE SEQUENCE [LARGE SCALE GENOMIC DNA]</scope>
    <source>
        <strain evidence="5">BL9</strain>
    </source>
</reference>
<evidence type="ECO:0000259" key="3">
    <source>
        <dbReference type="Pfam" id="PF13439"/>
    </source>
</evidence>
<proteinExistence type="predicted"/>
<dbReference type="EMBL" id="QDKL01000002">
    <property type="protein sequence ID" value="RZF21293.1"/>
    <property type="molecule type" value="Genomic_DNA"/>
</dbReference>
<evidence type="ECO:0000313" key="5">
    <source>
        <dbReference type="Proteomes" id="UP000443582"/>
    </source>
</evidence>
<gene>
    <name evidence="4" type="ORF">DAY19_06305</name>
</gene>